<protein>
    <submittedName>
        <fullName evidence="2">Uncharacterized protein</fullName>
    </submittedName>
</protein>
<evidence type="ECO:0000256" key="1">
    <source>
        <dbReference type="SAM" id="MobiDB-lite"/>
    </source>
</evidence>
<reference evidence="2 3" key="1">
    <citation type="submission" date="2022-12" db="EMBL/GenBank/DDBJ databases">
        <title>Chromosome-scale assembly of the Ensete ventricosum genome.</title>
        <authorList>
            <person name="Dussert Y."/>
            <person name="Stocks J."/>
            <person name="Wendawek A."/>
            <person name="Woldeyes F."/>
            <person name="Nichols R.A."/>
            <person name="Borrell J.S."/>
        </authorList>
    </citation>
    <scope>NUCLEOTIDE SEQUENCE [LARGE SCALE GENOMIC DNA]</scope>
    <source>
        <strain evidence="3">cv. Maze</strain>
        <tissue evidence="2">Seeds</tissue>
    </source>
</reference>
<organism evidence="2 3">
    <name type="scientific">Ensete ventricosum</name>
    <name type="common">Abyssinian banana</name>
    <name type="synonym">Musa ensete</name>
    <dbReference type="NCBI Taxonomy" id="4639"/>
    <lineage>
        <taxon>Eukaryota</taxon>
        <taxon>Viridiplantae</taxon>
        <taxon>Streptophyta</taxon>
        <taxon>Embryophyta</taxon>
        <taxon>Tracheophyta</taxon>
        <taxon>Spermatophyta</taxon>
        <taxon>Magnoliopsida</taxon>
        <taxon>Liliopsida</taxon>
        <taxon>Zingiberales</taxon>
        <taxon>Musaceae</taxon>
        <taxon>Ensete</taxon>
    </lineage>
</organism>
<proteinExistence type="predicted"/>
<accession>A0AAV8PPB8</accession>
<comment type="caution">
    <text evidence="2">The sequence shown here is derived from an EMBL/GenBank/DDBJ whole genome shotgun (WGS) entry which is preliminary data.</text>
</comment>
<keyword evidence="3" id="KW-1185">Reference proteome</keyword>
<sequence>MLVAEDEAALLESFSRKRARGYSERTNSREMRISGYRDMPESPEEELGGGFHFAHPLRVEDGDLEMTEIKQAMLSADPK</sequence>
<gene>
    <name evidence="2" type="ORF">OPV22_008517</name>
</gene>
<name>A0AAV8PPB8_ENSVE</name>
<dbReference type="EMBL" id="JAQQAF010000003">
    <property type="protein sequence ID" value="KAJ8497965.1"/>
    <property type="molecule type" value="Genomic_DNA"/>
</dbReference>
<dbReference type="AlphaFoldDB" id="A0AAV8PPB8"/>
<feature type="region of interest" description="Disordered" evidence="1">
    <location>
        <begin position="31"/>
        <end position="50"/>
    </location>
</feature>
<dbReference type="Proteomes" id="UP001222027">
    <property type="component" value="Unassembled WGS sequence"/>
</dbReference>
<evidence type="ECO:0000313" key="2">
    <source>
        <dbReference type="EMBL" id="KAJ8497965.1"/>
    </source>
</evidence>
<evidence type="ECO:0000313" key="3">
    <source>
        <dbReference type="Proteomes" id="UP001222027"/>
    </source>
</evidence>